<dbReference type="OrthoDB" id="434488at2759"/>
<evidence type="ECO:0000256" key="1">
    <source>
        <dbReference type="ARBA" id="ARBA00022603"/>
    </source>
</evidence>
<evidence type="ECO:0000313" key="6">
    <source>
        <dbReference type="Proteomes" id="UP001152797"/>
    </source>
</evidence>
<keyword evidence="6" id="KW-1185">Reference proteome</keyword>
<dbReference type="PANTHER" id="PTHR43619:SF2">
    <property type="entry name" value="S-ADENOSYL-L-METHIONINE-DEPENDENT METHYLTRANSFERASES SUPERFAMILY PROTEIN"/>
    <property type="match status" value="1"/>
</dbReference>
<dbReference type="PANTHER" id="PTHR43619">
    <property type="entry name" value="S-ADENOSYL-L-METHIONINE-DEPENDENT METHYLTRANSFERASE YKTD-RELATED"/>
    <property type="match status" value="1"/>
</dbReference>
<dbReference type="GO" id="GO:0032259">
    <property type="term" value="P:methylation"/>
    <property type="evidence" value="ECO:0007669"/>
    <property type="project" value="UniProtKB-KW"/>
</dbReference>
<dbReference type="Proteomes" id="UP001152797">
    <property type="component" value="Unassembled WGS sequence"/>
</dbReference>
<dbReference type="Gene3D" id="3.40.50.150">
    <property type="entry name" value="Vaccinia Virus protein VP39"/>
    <property type="match status" value="1"/>
</dbReference>
<keyword evidence="2" id="KW-0808">Transferase</keyword>
<dbReference type="EMBL" id="CAMXCT020003257">
    <property type="protein sequence ID" value="CAL1156771.1"/>
    <property type="molecule type" value="Genomic_DNA"/>
</dbReference>
<dbReference type="AlphaFoldDB" id="A0A9P1D5N9"/>
<sequence length="279" mass="30934">MWKSRLSRLSAAMCRLTARPERRPFSASTWPARSAALRCQEAQKESPLVADPCACLLSDAFAGEISEEDGTFMCLTAFVDRMLMDAVSRRVRQVVLWRSGTDTRAFRLHLPPQVRFIEVDDAEVHQAKSAVLEVANARPRCSLQRVVPEQLPEVMDPRKASFIVLEDLSLEDGPYVEQLSKELVAEGSRVVVVLRDDSDSLASTASHWLQLLQSCGCARSERIPDLALQQMCQDGWPTAPRGALLVAERGDLELLQRPTAPGATRKDGAPMSSYGWRGD</sequence>
<organism evidence="4">
    <name type="scientific">Cladocopium goreaui</name>
    <dbReference type="NCBI Taxonomy" id="2562237"/>
    <lineage>
        <taxon>Eukaryota</taxon>
        <taxon>Sar</taxon>
        <taxon>Alveolata</taxon>
        <taxon>Dinophyceae</taxon>
        <taxon>Suessiales</taxon>
        <taxon>Symbiodiniaceae</taxon>
        <taxon>Cladocopium</taxon>
    </lineage>
</organism>
<evidence type="ECO:0000313" key="5">
    <source>
        <dbReference type="EMBL" id="CAL4790708.1"/>
    </source>
</evidence>
<dbReference type="GO" id="GO:0008168">
    <property type="term" value="F:methyltransferase activity"/>
    <property type="evidence" value="ECO:0007669"/>
    <property type="project" value="UniProtKB-KW"/>
</dbReference>
<keyword evidence="1 5" id="KW-0489">Methyltransferase</keyword>
<dbReference type="InterPro" id="IPR029063">
    <property type="entry name" value="SAM-dependent_MTases_sf"/>
</dbReference>
<dbReference type="EMBL" id="CAMXCT010003257">
    <property type="protein sequence ID" value="CAI4003396.1"/>
    <property type="molecule type" value="Genomic_DNA"/>
</dbReference>
<accession>A0A9P1D5N9</accession>
<comment type="caution">
    <text evidence="4">The sequence shown here is derived from an EMBL/GenBank/DDBJ whole genome shotgun (WGS) entry which is preliminary data.</text>
</comment>
<gene>
    <name evidence="4" type="ORF">C1SCF055_LOCUS29268</name>
</gene>
<reference evidence="4" key="1">
    <citation type="submission" date="2022-10" db="EMBL/GenBank/DDBJ databases">
        <authorList>
            <person name="Chen Y."/>
            <person name="Dougan E. K."/>
            <person name="Chan C."/>
            <person name="Rhodes N."/>
            <person name="Thang M."/>
        </authorList>
    </citation>
    <scope>NUCLEOTIDE SEQUENCE</scope>
</reference>
<dbReference type="Pfam" id="PF04072">
    <property type="entry name" value="LCM"/>
    <property type="match status" value="1"/>
</dbReference>
<feature type="region of interest" description="Disordered" evidence="3">
    <location>
        <begin position="258"/>
        <end position="279"/>
    </location>
</feature>
<reference evidence="5 6" key="2">
    <citation type="submission" date="2024-05" db="EMBL/GenBank/DDBJ databases">
        <authorList>
            <person name="Chen Y."/>
            <person name="Shah S."/>
            <person name="Dougan E. K."/>
            <person name="Thang M."/>
            <person name="Chan C."/>
        </authorList>
    </citation>
    <scope>NUCLEOTIDE SEQUENCE [LARGE SCALE GENOMIC DNA]</scope>
</reference>
<protein>
    <submittedName>
        <fullName evidence="5">S-adenosyl-L-methionine-dependent methyltransferase</fullName>
    </submittedName>
</protein>
<evidence type="ECO:0000256" key="3">
    <source>
        <dbReference type="SAM" id="MobiDB-lite"/>
    </source>
</evidence>
<dbReference type="EMBL" id="CAMXCT030003257">
    <property type="protein sequence ID" value="CAL4790708.1"/>
    <property type="molecule type" value="Genomic_DNA"/>
</dbReference>
<dbReference type="InterPro" id="IPR007213">
    <property type="entry name" value="Ppm1/Ppm2/Tcmp"/>
</dbReference>
<name>A0A9P1D5N9_9DINO</name>
<proteinExistence type="predicted"/>
<evidence type="ECO:0000313" key="4">
    <source>
        <dbReference type="EMBL" id="CAI4003396.1"/>
    </source>
</evidence>
<dbReference type="SUPFAM" id="SSF53335">
    <property type="entry name" value="S-adenosyl-L-methionine-dependent methyltransferases"/>
    <property type="match status" value="1"/>
</dbReference>
<evidence type="ECO:0000256" key="2">
    <source>
        <dbReference type="ARBA" id="ARBA00022679"/>
    </source>
</evidence>